<dbReference type="Gene3D" id="1.10.8.260">
    <property type="entry name" value="HI0933 insert domain-like"/>
    <property type="match status" value="1"/>
</dbReference>
<dbReference type="eggNOG" id="COG2081">
    <property type="taxonomic scope" value="Bacteria"/>
</dbReference>
<evidence type="ECO:0000313" key="7">
    <source>
        <dbReference type="Proteomes" id="UP000003586"/>
    </source>
</evidence>
<dbReference type="InterPro" id="IPR023166">
    <property type="entry name" value="BaiN-like_dom_sf"/>
</dbReference>
<dbReference type="Proteomes" id="UP000003586">
    <property type="component" value="Chromosome"/>
</dbReference>
<keyword evidence="7" id="KW-1185">Reference proteome</keyword>
<evidence type="ECO:0000256" key="1">
    <source>
        <dbReference type="ARBA" id="ARBA00001974"/>
    </source>
</evidence>
<name>W0EVR9_9BACT</name>
<comment type="cofactor">
    <cofactor evidence="1">
        <name>FAD</name>
        <dbReference type="ChEBI" id="CHEBI:57692"/>
    </cofactor>
</comment>
<dbReference type="KEGG" id="nso:NIASO_06515"/>
<keyword evidence="3" id="KW-0274">FAD</keyword>
<feature type="domain" description="RsdA/BaiN/AoA(So)-like insert" evidence="5">
    <location>
        <begin position="188"/>
        <end position="349"/>
    </location>
</feature>
<gene>
    <name evidence="6" type="ORF">NIASO_06515</name>
</gene>
<keyword evidence="2" id="KW-0285">Flavoprotein</keyword>
<dbReference type="SUPFAM" id="SSF160996">
    <property type="entry name" value="HI0933 insert domain-like"/>
    <property type="match status" value="1"/>
</dbReference>
<sequence>MAKKLYVIGGGAAGFFCAVNAARMNPELEVTILEKTNKLLSKVRISGGGRCNTTHACFEIAEMAKRYPRGQHFVKKVFHQFFTTDSIAWFKERGVLLKTEADGRMFPVTDTSQTIINCLLQEAQQYGVNIKMQCGVTKISRDGEQFSILTANGGSFKGDYICIASGGFPKSAMFQWLEELGHSIAAPVPSLFTFNSPQSPLIQLMGVSTAEARIAIAGTKLQQQGPLLITHWGVSGPAVLRLSAWAARELAALQWQFTALINWLPGRHEEALRSLFQQWRTQKAAQKIAGKYFTELPHRLWQFLLLRSEINENTRWADLPSKSQNRLINNLTAFELAVKGKTTYKDEFVTAGGITLSEIEPHTLMSKKMPGLFFAGEVIDVDGITGGYNFQNAWSTGFVAAKAIAAAARSVQ</sequence>
<dbReference type="NCBIfam" id="TIGR00275">
    <property type="entry name" value="aminoacetone oxidase family FAD-binding enzyme"/>
    <property type="match status" value="1"/>
</dbReference>
<dbReference type="InterPro" id="IPR036188">
    <property type="entry name" value="FAD/NAD-bd_sf"/>
</dbReference>
<dbReference type="RefSeq" id="WP_008585212.1">
    <property type="nucleotide sequence ID" value="NZ_CP007035.1"/>
</dbReference>
<accession>W0EVR9</accession>
<dbReference type="SUPFAM" id="SSF51905">
    <property type="entry name" value="FAD/NAD(P)-binding domain"/>
    <property type="match status" value="1"/>
</dbReference>
<evidence type="ECO:0000259" key="5">
    <source>
        <dbReference type="Pfam" id="PF22780"/>
    </source>
</evidence>
<evidence type="ECO:0000313" key="6">
    <source>
        <dbReference type="EMBL" id="AHF14905.1"/>
    </source>
</evidence>
<dbReference type="PANTHER" id="PTHR42887">
    <property type="entry name" value="OS12G0638800 PROTEIN"/>
    <property type="match status" value="1"/>
</dbReference>
<dbReference type="Gene3D" id="3.50.50.60">
    <property type="entry name" value="FAD/NAD(P)-binding domain"/>
    <property type="match status" value="1"/>
</dbReference>
<reference evidence="6 7" key="1">
    <citation type="submission" date="2013-12" db="EMBL/GenBank/DDBJ databases">
        <authorList>
            <consortium name="DOE Joint Genome Institute"/>
            <person name="Eisen J."/>
            <person name="Huntemann M."/>
            <person name="Han J."/>
            <person name="Chen A."/>
            <person name="Kyrpides N."/>
            <person name="Mavromatis K."/>
            <person name="Markowitz V."/>
            <person name="Palaniappan K."/>
            <person name="Ivanova N."/>
            <person name="Schaumberg A."/>
            <person name="Pati A."/>
            <person name="Liolios K."/>
            <person name="Nordberg H.P."/>
            <person name="Cantor M.N."/>
            <person name="Hua S.X."/>
            <person name="Woyke T."/>
        </authorList>
    </citation>
    <scope>NUCLEOTIDE SEQUENCE [LARGE SCALE GENOMIC DNA]</scope>
    <source>
        <strain evidence="7">DSM 19437</strain>
    </source>
</reference>
<dbReference type="OrthoDB" id="9773233at2"/>
<feature type="domain" description="RsdA/BaiN/AoA(So)-like Rossmann fold-like" evidence="4">
    <location>
        <begin position="4"/>
        <end position="402"/>
    </location>
</feature>
<dbReference type="PRINTS" id="PR00368">
    <property type="entry name" value="FADPNR"/>
</dbReference>
<dbReference type="InterPro" id="IPR055178">
    <property type="entry name" value="RsdA/BaiN/AoA(So)-like_dom"/>
</dbReference>
<evidence type="ECO:0000256" key="2">
    <source>
        <dbReference type="ARBA" id="ARBA00022630"/>
    </source>
</evidence>
<protein>
    <submittedName>
        <fullName evidence="6">Flavoprotein</fullName>
    </submittedName>
</protein>
<dbReference type="Pfam" id="PF22780">
    <property type="entry name" value="HI0933_like_1st"/>
    <property type="match status" value="1"/>
</dbReference>
<dbReference type="InterPro" id="IPR057661">
    <property type="entry name" value="RsdA/BaiN/AoA(So)_Rossmann"/>
</dbReference>
<evidence type="ECO:0000256" key="3">
    <source>
        <dbReference type="ARBA" id="ARBA00022827"/>
    </source>
</evidence>
<dbReference type="Gene3D" id="2.40.30.10">
    <property type="entry name" value="Translation factors"/>
    <property type="match status" value="1"/>
</dbReference>
<dbReference type="HOGENOM" id="CLU_025174_0_1_10"/>
<dbReference type="EMBL" id="CP007035">
    <property type="protein sequence ID" value="AHF14905.1"/>
    <property type="molecule type" value="Genomic_DNA"/>
</dbReference>
<dbReference type="AlphaFoldDB" id="W0EVR9"/>
<organism evidence="6 7">
    <name type="scientific">Niabella soli DSM 19437</name>
    <dbReference type="NCBI Taxonomy" id="929713"/>
    <lineage>
        <taxon>Bacteria</taxon>
        <taxon>Pseudomonadati</taxon>
        <taxon>Bacteroidota</taxon>
        <taxon>Chitinophagia</taxon>
        <taxon>Chitinophagales</taxon>
        <taxon>Chitinophagaceae</taxon>
        <taxon>Niabella</taxon>
    </lineage>
</organism>
<dbReference type="Pfam" id="PF03486">
    <property type="entry name" value="HI0933_like"/>
    <property type="match status" value="1"/>
</dbReference>
<proteinExistence type="predicted"/>
<dbReference type="InterPro" id="IPR004792">
    <property type="entry name" value="BaiN-like"/>
</dbReference>
<evidence type="ECO:0000259" key="4">
    <source>
        <dbReference type="Pfam" id="PF03486"/>
    </source>
</evidence>
<dbReference type="PANTHER" id="PTHR42887:SF2">
    <property type="entry name" value="OS12G0638800 PROTEIN"/>
    <property type="match status" value="1"/>
</dbReference>